<dbReference type="InterPro" id="IPR057827">
    <property type="entry name" value="WW_fungi"/>
</dbReference>
<gene>
    <name evidence="6" type="ORF">NEOLI_005479</name>
</gene>
<dbReference type="CDD" id="cd11883">
    <property type="entry name" value="SH3_Sdc25"/>
    <property type="match status" value="1"/>
</dbReference>
<dbReference type="InterPro" id="IPR036028">
    <property type="entry name" value="SH3-like_dom_sf"/>
</dbReference>
<keyword evidence="7" id="KW-1185">Reference proteome</keyword>
<feature type="domain" description="SH3" evidence="4">
    <location>
        <begin position="5"/>
        <end position="64"/>
    </location>
</feature>
<keyword evidence="1 2" id="KW-0728">SH3 domain</keyword>
<dbReference type="Gene3D" id="2.20.70.10">
    <property type="match status" value="1"/>
</dbReference>
<feature type="region of interest" description="Disordered" evidence="3">
    <location>
        <begin position="107"/>
        <end position="135"/>
    </location>
</feature>
<dbReference type="PRINTS" id="PR00452">
    <property type="entry name" value="SH3DOMAIN"/>
</dbReference>
<name>A0A1U7LHV5_NEOID</name>
<evidence type="ECO:0000259" key="5">
    <source>
        <dbReference type="PROSITE" id="PS50020"/>
    </source>
</evidence>
<dbReference type="PANTHER" id="PTHR45929:SF3">
    <property type="entry name" value="JAK PATHWAY SIGNAL TRANSDUCTION ADAPTOR MOLECULE"/>
    <property type="match status" value="1"/>
</dbReference>
<dbReference type="STRING" id="1198029.A0A1U7LHV5"/>
<dbReference type="Proteomes" id="UP000186594">
    <property type="component" value="Unassembled WGS sequence"/>
</dbReference>
<evidence type="ECO:0000256" key="1">
    <source>
        <dbReference type="ARBA" id="ARBA00022443"/>
    </source>
</evidence>
<dbReference type="PROSITE" id="PS50020">
    <property type="entry name" value="WW_DOMAIN_2"/>
    <property type="match status" value="1"/>
</dbReference>
<dbReference type="PROSITE" id="PS01159">
    <property type="entry name" value="WW_DOMAIN_1"/>
    <property type="match status" value="1"/>
</dbReference>
<dbReference type="PANTHER" id="PTHR45929">
    <property type="entry name" value="JAK PATHWAY SIGNAL TRANSDUCTION ADAPTOR MOLECULE"/>
    <property type="match status" value="1"/>
</dbReference>
<feature type="non-terminal residue" evidence="6">
    <location>
        <position position="211"/>
    </location>
</feature>
<dbReference type="SUPFAM" id="SSF50044">
    <property type="entry name" value="SH3-domain"/>
    <property type="match status" value="1"/>
</dbReference>
<evidence type="ECO:0000256" key="3">
    <source>
        <dbReference type="SAM" id="MobiDB-lite"/>
    </source>
</evidence>
<dbReference type="OrthoDB" id="5425195at2759"/>
<dbReference type="EMBL" id="LXFE01003671">
    <property type="protein sequence ID" value="OLL22240.1"/>
    <property type="molecule type" value="Genomic_DNA"/>
</dbReference>
<dbReference type="SUPFAM" id="SSF51045">
    <property type="entry name" value="WW domain"/>
    <property type="match status" value="1"/>
</dbReference>
<dbReference type="SMART" id="SM00326">
    <property type="entry name" value="SH3"/>
    <property type="match status" value="1"/>
</dbReference>
<feature type="domain" description="WW" evidence="5">
    <location>
        <begin position="70"/>
        <end position="103"/>
    </location>
</feature>
<evidence type="ECO:0000313" key="6">
    <source>
        <dbReference type="EMBL" id="OLL22240.1"/>
    </source>
</evidence>
<proteinExistence type="predicted"/>
<dbReference type="SMART" id="SM00456">
    <property type="entry name" value="WW"/>
    <property type="match status" value="1"/>
</dbReference>
<evidence type="ECO:0000256" key="2">
    <source>
        <dbReference type="PROSITE-ProRule" id="PRU00192"/>
    </source>
</evidence>
<dbReference type="Gene3D" id="2.30.30.40">
    <property type="entry name" value="SH3 Domains"/>
    <property type="match status" value="1"/>
</dbReference>
<dbReference type="PROSITE" id="PS50002">
    <property type="entry name" value="SH3"/>
    <property type="match status" value="1"/>
</dbReference>
<dbReference type="InterPro" id="IPR050670">
    <property type="entry name" value="STAM"/>
</dbReference>
<evidence type="ECO:0000259" key="4">
    <source>
        <dbReference type="PROSITE" id="PS50002"/>
    </source>
</evidence>
<reference evidence="6 7" key="1">
    <citation type="submission" date="2016-04" db="EMBL/GenBank/DDBJ databases">
        <title>Evolutionary innovation and constraint leading to complex multicellularity in the Ascomycota.</title>
        <authorList>
            <person name="Cisse O."/>
            <person name="Nguyen A."/>
            <person name="Hewitt D.A."/>
            <person name="Jedd G."/>
            <person name="Stajich J.E."/>
        </authorList>
    </citation>
    <scope>NUCLEOTIDE SEQUENCE [LARGE SCALE GENOMIC DNA]</scope>
    <source>
        <strain evidence="6 7">DAH-3</strain>
    </source>
</reference>
<dbReference type="FunFam" id="2.30.30.40:FF:000072">
    <property type="entry name" value="Unconventional Myosin IB"/>
    <property type="match status" value="1"/>
</dbReference>
<protein>
    <submittedName>
        <fullName evidence="6">Endophilin-A1</fullName>
    </submittedName>
</protein>
<feature type="compositionally biased region" description="Low complexity" evidence="3">
    <location>
        <begin position="108"/>
        <end position="123"/>
    </location>
</feature>
<sequence>MDPAEPALRVRALYDFTPDDTGSLAFSAGDEIQVLTQLESGWWDGMLGGTRGWFPSNYVAVLDDDDGPDEDAAAYWIPQATPEGRIYYFNTRTEASTWEIPFERMDGARPSSALSPAARSAPRTIRMRPPVDPDDAPVLQKLHDVAMTANRLSILTSLSAGDALPHAAFQHPPPVLAALHAAVVAAVAGVVALATSPSVVAPSSITTPPPA</sequence>
<dbReference type="InterPro" id="IPR001452">
    <property type="entry name" value="SH3_domain"/>
</dbReference>
<comment type="caution">
    <text evidence="6">The sequence shown here is derived from an EMBL/GenBank/DDBJ whole genome shotgun (WGS) entry which is preliminary data.</text>
</comment>
<organism evidence="6 7">
    <name type="scientific">Neolecta irregularis (strain DAH-3)</name>
    <dbReference type="NCBI Taxonomy" id="1198029"/>
    <lineage>
        <taxon>Eukaryota</taxon>
        <taxon>Fungi</taxon>
        <taxon>Dikarya</taxon>
        <taxon>Ascomycota</taxon>
        <taxon>Taphrinomycotina</taxon>
        <taxon>Neolectales</taxon>
        <taxon>Neolectaceae</taxon>
        <taxon>Neolecta</taxon>
    </lineage>
</organism>
<accession>A0A1U7LHV5</accession>
<evidence type="ECO:0000313" key="7">
    <source>
        <dbReference type="Proteomes" id="UP000186594"/>
    </source>
</evidence>
<dbReference type="CDD" id="cd00201">
    <property type="entry name" value="WW"/>
    <property type="match status" value="1"/>
</dbReference>
<dbReference type="AlphaFoldDB" id="A0A1U7LHV5"/>
<dbReference type="InterPro" id="IPR001202">
    <property type="entry name" value="WW_dom"/>
</dbReference>
<dbReference type="InterPro" id="IPR036020">
    <property type="entry name" value="WW_dom_sf"/>
</dbReference>
<dbReference type="Pfam" id="PF23518">
    <property type="entry name" value="WW_2"/>
    <property type="match status" value="1"/>
</dbReference>
<dbReference type="Pfam" id="PF00018">
    <property type="entry name" value="SH3_1"/>
    <property type="match status" value="1"/>
</dbReference>